<comment type="function">
    <text evidence="2">Catalyzes the methylthiolation of N6-threonylcarbamoyladenosine (t(6)A), leading to the formation of 2-methylthio-N6-threonylcarbamoyladenosine (ms(2)t(6)A) at position 37 in tRNAs that read codons beginning with adenine.</text>
</comment>
<dbReference type="GO" id="GO:0046872">
    <property type="term" value="F:metal ion binding"/>
    <property type="evidence" value="ECO:0007669"/>
    <property type="project" value="UniProtKB-KW"/>
</dbReference>
<dbReference type="CDD" id="cd01335">
    <property type="entry name" value="Radical_SAM"/>
    <property type="match status" value="1"/>
</dbReference>
<evidence type="ECO:0000256" key="10">
    <source>
        <dbReference type="ARBA" id="ARBA00023004"/>
    </source>
</evidence>
<evidence type="ECO:0000256" key="8">
    <source>
        <dbReference type="ARBA" id="ARBA00022694"/>
    </source>
</evidence>
<dbReference type="FunFam" id="3.40.50.12160:FF:000004">
    <property type="entry name" value="Threonylcarbamoyladenosine tRNA methylthiotransferase MtaB"/>
    <property type="match status" value="1"/>
</dbReference>
<dbReference type="EC" id="2.8.4.5" evidence="3"/>
<evidence type="ECO:0000256" key="6">
    <source>
        <dbReference type="ARBA" id="ARBA00022679"/>
    </source>
</evidence>
<dbReference type="PANTHER" id="PTHR43837:SF1">
    <property type="entry name" value="RIBOSOMAL PROTEIN US12 METHYLTHIOTRANSFERASE RIMO"/>
    <property type="match status" value="1"/>
</dbReference>
<dbReference type="SUPFAM" id="SSF102114">
    <property type="entry name" value="Radical SAM enzymes"/>
    <property type="match status" value="1"/>
</dbReference>
<keyword evidence="11" id="KW-0411">Iron-sulfur</keyword>
<comment type="caution">
    <text evidence="19">The sequence shown here is derived from an EMBL/GenBank/DDBJ whole genome shotgun (WGS) entry which is preliminary data.</text>
</comment>
<dbReference type="InterPro" id="IPR023404">
    <property type="entry name" value="rSAM_horseshoe"/>
</dbReference>
<reference evidence="19" key="2">
    <citation type="journal article" date="2021" name="PeerJ">
        <title>Extensive microbial diversity within the chicken gut microbiome revealed by metagenomics and culture.</title>
        <authorList>
            <person name="Gilroy R."/>
            <person name="Ravi A."/>
            <person name="Getino M."/>
            <person name="Pursley I."/>
            <person name="Horton D.L."/>
            <person name="Alikhan N.F."/>
            <person name="Baker D."/>
            <person name="Gharbi K."/>
            <person name="Hall N."/>
            <person name="Watson M."/>
            <person name="Adriaenssens E.M."/>
            <person name="Foster-Nyarko E."/>
            <person name="Jarju S."/>
            <person name="Secka A."/>
            <person name="Antonio M."/>
            <person name="Oren A."/>
            <person name="Chaudhuri R.R."/>
            <person name="La Ragione R."/>
            <person name="Hildebrand F."/>
            <person name="Pallen M.J."/>
        </authorList>
    </citation>
    <scope>NUCLEOTIDE SEQUENCE</scope>
    <source>
        <strain evidence="19">ChiSxjej2B14-6234</strain>
    </source>
</reference>
<dbReference type="SFLD" id="SFLDS00029">
    <property type="entry name" value="Radical_SAM"/>
    <property type="match status" value="1"/>
</dbReference>
<evidence type="ECO:0000259" key="16">
    <source>
        <dbReference type="PROSITE" id="PS50926"/>
    </source>
</evidence>
<evidence type="ECO:0000313" key="19">
    <source>
        <dbReference type="EMBL" id="HIQ72062.1"/>
    </source>
</evidence>
<dbReference type="InterPro" id="IPR005839">
    <property type="entry name" value="Methylthiotransferase"/>
</dbReference>
<evidence type="ECO:0000313" key="20">
    <source>
        <dbReference type="Proteomes" id="UP000886887"/>
    </source>
</evidence>
<dbReference type="InterPro" id="IPR006638">
    <property type="entry name" value="Elp3/MiaA/NifB-like_rSAM"/>
</dbReference>
<evidence type="ECO:0000256" key="2">
    <source>
        <dbReference type="ARBA" id="ARBA00002399"/>
    </source>
</evidence>
<evidence type="ECO:0000256" key="4">
    <source>
        <dbReference type="ARBA" id="ARBA00022485"/>
    </source>
</evidence>
<comment type="similarity">
    <text evidence="14">Belongs to the methylthiotransferase family. MtaB subfamily.</text>
</comment>
<dbReference type="FunFam" id="3.80.30.20:FF:000001">
    <property type="entry name" value="tRNA-2-methylthio-N(6)-dimethylallyladenosine synthase 2"/>
    <property type="match status" value="1"/>
</dbReference>
<keyword evidence="5" id="KW-0963">Cytoplasm</keyword>
<evidence type="ECO:0000256" key="13">
    <source>
        <dbReference type="ARBA" id="ARBA00051661"/>
    </source>
</evidence>
<dbReference type="GO" id="GO:0051539">
    <property type="term" value="F:4 iron, 4 sulfur cluster binding"/>
    <property type="evidence" value="ECO:0007669"/>
    <property type="project" value="UniProtKB-KW"/>
</dbReference>
<dbReference type="InterPro" id="IPR007197">
    <property type="entry name" value="rSAM"/>
</dbReference>
<feature type="domain" description="MTTase N-terminal" evidence="17">
    <location>
        <begin position="2"/>
        <end position="113"/>
    </location>
</feature>
<keyword evidence="8" id="KW-0819">tRNA processing</keyword>
<dbReference type="NCBIfam" id="TIGR00089">
    <property type="entry name" value="MiaB/RimO family radical SAM methylthiotransferase"/>
    <property type="match status" value="1"/>
</dbReference>
<feature type="domain" description="Radical SAM core" evidence="18">
    <location>
        <begin position="137"/>
        <end position="367"/>
    </location>
</feature>
<dbReference type="PANTHER" id="PTHR43837">
    <property type="entry name" value="RIBOSOMAL PROTEIN S12 METHYLTHIOTRANSFERASE RIMO"/>
    <property type="match status" value="1"/>
</dbReference>
<dbReference type="SFLD" id="SFLDG01082">
    <property type="entry name" value="B12-binding_domain_containing"/>
    <property type="match status" value="1"/>
</dbReference>
<dbReference type="Proteomes" id="UP000886887">
    <property type="component" value="Unassembled WGS sequence"/>
</dbReference>
<dbReference type="EMBL" id="DVFJ01000028">
    <property type="protein sequence ID" value="HIQ72062.1"/>
    <property type="molecule type" value="Genomic_DNA"/>
</dbReference>
<dbReference type="GO" id="GO:0005829">
    <property type="term" value="C:cytosol"/>
    <property type="evidence" value="ECO:0007669"/>
    <property type="project" value="TreeGrafter"/>
</dbReference>
<evidence type="ECO:0000256" key="5">
    <source>
        <dbReference type="ARBA" id="ARBA00022490"/>
    </source>
</evidence>
<dbReference type="GO" id="GO:0035598">
    <property type="term" value="F:tRNA (N(6)-L-threonylcarbamoyladenosine(37)-C(2))-methylthiotransferase activity"/>
    <property type="evidence" value="ECO:0007669"/>
    <property type="project" value="UniProtKB-EC"/>
</dbReference>
<dbReference type="SFLD" id="SFLDG01061">
    <property type="entry name" value="methylthiotransferase"/>
    <property type="match status" value="1"/>
</dbReference>
<dbReference type="InterPro" id="IPR038135">
    <property type="entry name" value="Methylthiotransferase_N_sf"/>
</dbReference>
<dbReference type="PROSITE" id="PS51918">
    <property type="entry name" value="RADICAL_SAM"/>
    <property type="match status" value="1"/>
</dbReference>
<dbReference type="Pfam" id="PF00919">
    <property type="entry name" value="UPF0004"/>
    <property type="match status" value="1"/>
</dbReference>
<evidence type="ECO:0000256" key="7">
    <source>
        <dbReference type="ARBA" id="ARBA00022691"/>
    </source>
</evidence>
<keyword evidence="4" id="KW-0004">4Fe-4S</keyword>
<dbReference type="SMART" id="SM00729">
    <property type="entry name" value="Elp3"/>
    <property type="match status" value="1"/>
</dbReference>
<comment type="cofactor">
    <cofactor evidence="1">
        <name>[4Fe-4S] cluster</name>
        <dbReference type="ChEBI" id="CHEBI:49883"/>
    </cofactor>
</comment>
<dbReference type="Gene3D" id="3.80.30.20">
    <property type="entry name" value="tm_1862 like domain"/>
    <property type="match status" value="1"/>
</dbReference>
<dbReference type="InterPro" id="IPR005840">
    <property type="entry name" value="Ribosomal_uS12_MeSTrfase_RimO"/>
</dbReference>
<dbReference type="PROSITE" id="PS51449">
    <property type="entry name" value="MTTASE_N"/>
    <property type="match status" value="1"/>
</dbReference>
<organism evidence="19 20">
    <name type="scientific">Candidatus Onthenecus intestinigallinarum</name>
    <dbReference type="NCBI Taxonomy" id="2840875"/>
    <lineage>
        <taxon>Bacteria</taxon>
        <taxon>Bacillati</taxon>
        <taxon>Bacillota</taxon>
        <taxon>Clostridia</taxon>
        <taxon>Eubacteriales</taxon>
        <taxon>Candidatus Onthenecus</taxon>
    </lineage>
</organism>
<dbReference type="InterPro" id="IPR006467">
    <property type="entry name" value="MiaB-like_bact"/>
</dbReference>
<reference evidence="19" key="1">
    <citation type="submission" date="2020-10" db="EMBL/GenBank/DDBJ databases">
        <authorList>
            <person name="Gilroy R."/>
        </authorList>
    </citation>
    <scope>NUCLEOTIDE SEQUENCE</scope>
    <source>
        <strain evidence="19">ChiSxjej2B14-6234</strain>
    </source>
</reference>
<evidence type="ECO:0000256" key="11">
    <source>
        <dbReference type="ARBA" id="ARBA00023014"/>
    </source>
</evidence>
<dbReference type="NCBIfam" id="TIGR01579">
    <property type="entry name" value="MiaB-like-C"/>
    <property type="match status" value="1"/>
</dbReference>
<comment type="catalytic activity">
    <reaction evidence="13">
        <text>N(6)-L-threonylcarbamoyladenosine(37) in tRNA + (sulfur carrier)-SH + AH2 + 2 S-adenosyl-L-methionine = 2-methylsulfanyl-N(6)-L-threonylcarbamoyladenosine(37) in tRNA + (sulfur carrier)-H + 5'-deoxyadenosine + L-methionine + A + S-adenosyl-L-homocysteine + 2 H(+)</text>
        <dbReference type="Rhea" id="RHEA:37075"/>
        <dbReference type="Rhea" id="RHEA-COMP:10163"/>
        <dbReference type="Rhea" id="RHEA-COMP:11092"/>
        <dbReference type="Rhea" id="RHEA-COMP:14737"/>
        <dbReference type="Rhea" id="RHEA-COMP:14739"/>
        <dbReference type="ChEBI" id="CHEBI:13193"/>
        <dbReference type="ChEBI" id="CHEBI:15378"/>
        <dbReference type="ChEBI" id="CHEBI:17319"/>
        <dbReference type="ChEBI" id="CHEBI:17499"/>
        <dbReference type="ChEBI" id="CHEBI:29917"/>
        <dbReference type="ChEBI" id="CHEBI:57844"/>
        <dbReference type="ChEBI" id="CHEBI:57856"/>
        <dbReference type="ChEBI" id="CHEBI:59789"/>
        <dbReference type="ChEBI" id="CHEBI:64428"/>
        <dbReference type="ChEBI" id="CHEBI:74418"/>
        <dbReference type="ChEBI" id="CHEBI:74420"/>
        <dbReference type="EC" id="2.8.4.5"/>
    </reaction>
</comment>
<dbReference type="InterPro" id="IPR058240">
    <property type="entry name" value="rSAM_sf"/>
</dbReference>
<evidence type="ECO:0000256" key="15">
    <source>
        <dbReference type="ARBA" id="ARBA00069898"/>
    </source>
</evidence>
<keyword evidence="10" id="KW-0408">Iron</keyword>
<feature type="domain" description="TRAM" evidence="16">
    <location>
        <begin position="370"/>
        <end position="429"/>
    </location>
</feature>
<evidence type="ECO:0000256" key="9">
    <source>
        <dbReference type="ARBA" id="ARBA00022723"/>
    </source>
</evidence>
<proteinExistence type="inferred from homology"/>
<dbReference type="Gene3D" id="3.40.50.12160">
    <property type="entry name" value="Methylthiotransferase, N-terminal domain"/>
    <property type="match status" value="1"/>
</dbReference>
<evidence type="ECO:0000256" key="12">
    <source>
        <dbReference type="ARBA" id="ARBA00031213"/>
    </source>
</evidence>
<evidence type="ECO:0000256" key="1">
    <source>
        <dbReference type="ARBA" id="ARBA00001966"/>
    </source>
</evidence>
<sequence>MKKAAFHTLGCKVNQYDTQAMLECFQRAGYEVVPFSEPADVYVINTCTVTGTGDRKSMQAIRRCAREHPQAHIVVTGCLAQRAAQSLRLPGVRLILGTQRRGEVVELLHEAEASGGTLVAVEGLSHAPFERLLVRAHEGHTRATMKIQEGCDRYCAYCIIPYVRGPIRSRPLQEIREEAANLCAAGFRELVLTGIHLTSYGRDLRDGTTLVDAIRAAHDAGDAARIRLGSLEPVIVTEPFVRALQGLPKVCPQFHLALQSGSDAVLARMRRRYTTAQFLEACRLLRAAFPGCALTTDVMTGFPGETEQNFEETMRTVREAGFSRIHVFPYSEREGTPAAQMDGSVPRAVREERARRLIALGKELSLAYLAGLVGTRQRVLLEERDEQGRLTGYTPTYVHVRAAGVGEPGEVRDVLIEGVCGDGLTGRIE</sequence>
<dbReference type="GO" id="GO:0035599">
    <property type="term" value="F:aspartic acid methylthiotransferase activity"/>
    <property type="evidence" value="ECO:0007669"/>
    <property type="project" value="TreeGrafter"/>
</dbReference>
<evidence type="ECO:0000256" key="14">
    <source>
        <dbReference type="ARBA" id="ARBA00061574"/>
    </source>
</evidence>
<name>A0A9D0ZA84_9FIRM</name>
<keyword evidence="7" id="KW-0949">S-adenosyl-L-methionine</keyword>
<dbReference type="PROSITE" id="PS01278">
    <property type="entry name" value="MTTASE_RADICAL"/>
    <property type="match status" value="1"/>
</dbReference>
<evidence type="ECO:0000259" key="17">
    <source>
        <dbReference type="PROSITE" id="PS51449"/>
    </source>
</evidence>
<dbReference type="AlphaFoldDB" id="A0A9D0ZA84"/>
<dbReference type="InterPro" id="IPR002792">
    <property type="entry name" value="TRAM_dom"/>
</dbReference>
<evidence type="ECO:0000259" key="18">
    <source>
        <dbReference type="PROSITE" id="PS51918"/>
    </source>
</evidence>
<dbReference type="Pfam" id="PF04055">
    <property type="entry name" value="Radical_SAM"/>
    <property type="match status" value="1"/>
</dbReference>
<dbReference type="InterPro" id="IPR020612">
    <property type="entry name" value="Methylthiotransferase_CS"/>
</dbReference>
<dbReference type="PROSITE" id="PS50926">
    <property type="entry name" value="TRAM"/>
    <property type="match status" value="1"/>
</dbReference>
<gene>
    <name evidence="19" type="primary">mtaB</name>
    <name evidence="19" type="ORF">IAB73_07640</name>
</gene>
<protein>
    <recommendedName>
        <fullName evidence="15">Threonylcarbamoyladenosine tRNA methylthiotransferase MtaB</fullName>
        <ecNumber evidence="3">2.8.4.5</ecNumber>
    </recommendedName>
    <alternativeName>
        <fullName evidence="12">tRNA-t(6)A37 methylthiotransferase</fullName>
    </alternativeName>
</protein>
<accession>A0A9D0ZA84</accession>
<evidence type="ECO:0000256" key="3">
    <source>
        <dbReference type="ARBA" id="ARBA00013273"/>
    </source>
</evidence>
<keyword evidence="6" id="KW-0808">Transferase</keyword>
<dbReference type="InterPro" id="IPR013848">
    <property type="entry name" value="Methylthiotransferase_N"/>
</dbReference>
<keyword evidence="9" id="KW-0479">Metal-binding</keyword>